<comment type="catalytic activity">
    <reaction evidence="6">
        <text>hydrogencarbonate + H(+) = CO2 + H2O</text>
        <dbReference type="Rhea" id="RHEA:10748"/>
        <dbReference type="ChEBI" id="CHEBI:15377"/>
        <dbReference type="ChEBI" id="CHEBI:15378"/>
        <dbReference type="ChEBI" id="CHEBI:16526"/>
        <dbReference type="ChEBI" id="CHEBI:17544"/>
        <dbReference type="EC" id="4.2.1.1"/>
    </reaction>
</comment>
<evidence type="ECO:0000256" key="4">
    <source>
        <dbReference type="ARBA" id="ARBA00022833"/>
    </source>
</evidence>
<dbReference type="RefSeq" id="WP_111514210.1">
    <property type="nucleotide sequence ID" value="NZ_QFYR01000001.1"/>
</dbReference>
<dbReference type="OrthoDB" id="9797527at2"/>
<comment type="similarity">
    <text evidence="1">Belongs to the beta-class carbonic anhydrase family.</text>
</comment>
<feature type="binding site" evidence="7">
    <location>
        <position position="39"/>
    </location>
    <ligand>
        <name>Zn(2+)</name>
        <dbReference type="ChEBI" id="CHEBI:29105"/>
    </ligand>
</feature>
<keyword evidence="4 7" id="KW-0862">Zinc</keyword>
<keyword evidence="5" id="KW-0456">Lyase</keyword>
<dbReference type="EC" id="4.2.1.1" evidence="2"/>
<accession>A0A328AT81</accession>
<evidence type="ECO:0000313" key="8">
    <source>
        <dbReference type="EMBL" id="RAK57759.1"/>
    </source>
</evidence>
<protein>
    <recommendedName>
        <fullName evidence="2">carbonic anhydrase</fullName>
        <ecNumber evidence="2">4.2.1.1</ecNumber>
    </recommendedName>
</protein>
<sequence length="225" mass="24593">MPKFAAGVVKFQQEVFPENAALFEKLAQGQSPEALFITCSDSRIETGMLTQSQPGDLFIVRNAGNIVPPHYKGAGATTAAIEYACVALNVPHIVVCGHTQCGAMKGAMNLDALDALPHVKEWLSYSQAAVEITNELGKDLDEHARNLLLLEQNVILQLAHLRTHPAVAVRLARGDLRLHGWVYDIADGEVYAFDDANNRFEPVSKRYAAEVAKHLALHTHDHPAL</sequence>
<dbReference type="GO" id="GO:0008270">
    <property type="term" value="F:zinc ion binding"/>
    <property type="evidence" value="ECO:0007669"/>
    <property type="project" value="InterPro"/>
</dbReference>
<dbReference type="CDD" id="cd00884">
    <property type="entry name" value="beta_CA_cladeB"/>
    <property type="match status" value="1"/>
</dbReference>
<dbReference type="Proteomes" id="UP000249725">
    <property type="component" value="Unassembled WGS sequence"/>
</dbReference>
<dbReference type="PANTHER" id="PTHR11002">
    <property type="entry name" value="CARBONIC ANHYDRASE"/>
    <property type="match status" value="1"/>
</dbReference>
<dbReference type="InterPro" id="IPR001765">
    <property type="entry name" value="Carbonic_anhydrase"/>
</dbReference>
<reference evidence="9" key="1">
    <citation type="submission" date="2018-05" db="EMBL/GenBank/DDBJ databases">
        <authorList>
            <person name="Li X."/>
        </authorList>
    </citation>
    <scope>NUCLEOTIDE SEQUENCE [LARGE SCALE GENOMIC DNA]</scope>
    <source>
        <strain evidence="9">YIM 73061</strain>
    </source>
</reference>
<dbReference type="InterPro" id="IPR045066">
    <property type="entry name" value="Beta_CA_cladeB"/>
</dbReference>
<comment type="cofactor">
    <cofactor evidence="7">
        <name>Zn(2+)</name>
        <dbReference type="ChEBI" id="CHEBI:29105"/>
    </cofactor>
    <text evidence="7">Binds 1 zinc ion per subunit.</text>
</comment>
<organism evidence="8 9">
    <name type="scientific">Phenylobacterium deserti</name>
    <dbReference type="NCBI Taxonomy" id="1914756"/>
    <lineage>
        <taxon>Bacteria</taxon>
        <taxon>Pseudomonadati</taxon>
        <taxon>Pseudomonadota</taxon>
        <taxon>Alphaproteobacteria</taxon>
        <taxon>Caulobacterales</taxon>
        <taxon>Caulobacteraceae</taxon>
        <taxon>Phenylobacterium</taxon>
    </lineage>
</organism>
<dbReference type="InterPro" id="IPR036874">
    <property type="entry name" value="Carbonic_anhydrase_sf"/>
</dbReference>
<evidence type="ECO:0000256" key="7">
    <source>
        <dbReference type="PIRSR" id="PIRSR601765-1"/>
    </source>
</evidence>
<dbReference type="Gene3D" id="3.40.1050.10">
    <property type="entry name" value="Carbonic anhydrase"/>
    <property type="match status" value="1"/>
</dbReference>
<evidence type="ECO:0000256" key="6">
    <source>
        <dbReference type="ARBA" id="ARBA00048348"/>
    </source>
</evidence>
<dbReference type="SMART" id="SM00947">
    <property type="entry name" value="Pro_CA"/>
    <property type="match status" value="1"/>
</dbReference>
<dbReference type="GO" id="GO:0004089">
    <property type="term" value="F:carbonate dehydratase activity"/>
    <property type="evidence" value="ECO:0007669"/>
    <property type="project" value="UniProtKB-EC"/>
</dbReference>
<comment type="caution">
    <text evidence="8">The sequence shown here is derived from an EMBL/GenBank/DDBJ whole genome shotgun (WGS) entry which is preliminary data.</text>
</comment>
<gene>
    <name evidence="8" type="ORF">DJ018_07510</name>
</gene>
<evidence type="ECO:0000256" key="1">
    <source>
        <dbReference type="ARBA" id="ARBA00006217"/>
    </source>
</evidence>
<feature type="binding site" evidence="7">
    <location>
        <position position="101"/>
    </location>
    <ligand>
        <name>Zn(2+)</name>
        <dbReference type="ChEBI" id="CHEBI:29105"/>
    </ligand>
</feature>
<evidence type="ECO:0000256" key="2">
    <source>
        <dbReference type="ARBA" id="ARBA00012925"/>
    </source>
</evidence>
<feature type="binding site" evidence="7">
    <location>
        <position position="98"/>
    </location>
    <ligand>
        <name>Zn(2+)</name>
        <dbReference type="ChEBI" id="CHEBI:29105"/>
    </ligand>
</feature>
<feature type="binding site" evidence="7">
    <location>
        <position position="41"/>
    </location>
    <ligand>
        <name>Zn(2+)</name>
        <dbReference type="ChEBI" id="CHEBI:29105"/>
    </ligand>
</feature>
<dbReference type="AlphaFoldDB" id="A0A328AT81"/>
<evidence type="ECO:0000313" key="9">
    <source>
        <dbReference type="Proteomes" id="UP000249725"/>
    </source>
</evidence>
<proteinExistence type="inferred from homology"/>
<dbReference type="PANTHER" id="PTHR11002:SF76">
    <property type="entry name" value="CARBONIC ANHYDRASE"/>
    <property type="match status" value="1"/>
</dbReference>
<dbReference type="Pfam" id="PF00484">
    <property type="entry name" value="Pro_CA"/>
    <property type="match status" value="1"/>
</dbReference>
<keyword evidence="9" id="KW-1185">Reference proteome</keyword>
<evidence type="ECO:0000256" key="5">
    <source>
        <dbReference type="ARBA" id="ARBA00023239"/>
    </source>
</evidence>
<name>A0A328AT81_9CAUL</name>
<evidence type="ECO:0000256" key="3">
    <source>
        <dbReference type="ARBA" id="ARBA00022723"/>
    </source>
</evidence>
<dbReference type="EMBL" id="QFYR01000001">
    <property type="protein sequence ID" value="RAK57759.1"/>
    <property type="molecule type" value="Genomic_DNA"/>
</dbReference>
<dbReference type="SUPFAM" id="SSF53056">
    <property type="entry name" value="beta-carbonic anhydrase, cab"/>
    <property type="match status" value="1"/>
</dbReference>
<keyword evidence="3 7" id="KW-0479">Metal-binding</keyword>